<proteinExistence type="inferred from homology"/>
<name>A0A1C3XPA1_9BRAD</name>
<dbReference type="EMBL" id="FMAI01000023">
    <property type="protein sequence ID" value="SCB54112.1"/>
    <property type="molecule type" value="Genomic_DNA"/>
</dbReference>
<dbReference type="SMART" id="SM00382">
    <property type="entry name" value="AAA"/>
    <property type="match status" value="1"/>
</dbReference>
<dbReference type="Proteomes" id="UP000199184">
    <property type="component" value="Unassembled WGS sequence"/>
</dbReference>
<comment type="similarity">
    <text evidence="1">Belongs to the ABC transporter superfamily.</text>
</comment>
<feature type="domain" description="ABC transporter" evidence="5">
    <location>
        <begin position="43"/>
        <end position="274"/>
    </location>
</feature>
<dbReference type="CDD" id="cd03215">
    <property type="entry name" value="ABC_Carb_Monos_II"/>
    <property type="match status" value="1"/>
</dbReference>
<keyword evidence="2" id="KW-0547">Nucleotide-binding</keyword>
<evidence type="ECO:0000259" key="5">
    <source>
        <dbReference type="PROSITE" id="PS50893"/>
    </source>
</evidence>
<sequence>MTHFHTLRRGSNWPTIGHFTMQAHQRMLDSTPDGLNSGEPPLLRTIGLTKSYGDFLANDSIDIDIWPGEIHALLGENGAGKSTLVKAIYGLIQPSAGEIRWQGQRIVLSGPSEARSLGIGMVFQHFSLFDNLTVAENVALGLDGRESFKDMSARLEQVSKTYGLPLDPKREVWQLSVGERQRIEIVRALMQDPKFLILDEPTAVLTPQEADQLFVVLERLKAEGRAILYISHKLEEVKRLCDTATILRGGRKVETCDPRRETAASLARMMVGSEIKEVKAASGRKTTVPRLVVNDLSLAPGEPHGVRLEHISFELKGGEILGIAGVAGNGQDELFAALSGERLSKDPGTVVIEGIAAGHLSITHRRRLGAAFVPEERLGHGTAPRMKLSENALLTGHAASGMVHRGFIDTAATLKTVDRATETFDVRKAKRDPEAASLSGGNLQKFIVGREILRNPAVLVVSQPTWGVDAGAAAVIRQALLDLAIAGAAVLVTSQDLDELAEIADRIAVMFHGKLSAPLATREATREKLGLLMGGSSLELEEAAHAAGA</sequence>
<dbReference type="PANTHER" id="PTHR43790:SF4">
    <property type="entry name" value="GUANOSINE IMPORT ATP-BINDING PROTEIN NUPO"/>
    <property type="match status" value="1"/>
</dbReference>
<dbReference type="InterPro" id="IPR050107">
    <property type="entry name" value="ABC_carbohydrate_import_ATPase"/>
</dbReference>
<evidence type="ECO:0000256" key="1">
    <source>
        <dbReference type="ARBA" id="ARBA00005417"/>
    </source>
</evidence>
<dbReference type="PROSITE" id="PS00211">
    <property type="entry name" value="ABC_TRANSPORTER_1"/>
    <property type="match status" value="2"/>
</dbReference>
<protein>
    <submittedName>
        <fullName evidence="6">Nucleoside ABC transporter ATP-binding protein</fullName>
    </submittedName>
</protein>
<evidence type="ECO:0000256" key="4">
    <source>
        <dbReference type="ARBA" id="ARBA00024722"/>
    </source>
</evidence>
<gene>
    <name evidence="6" type="ORF">GA0061098_102367</name>
</gene>
<dbReference type="InterPro" id="IPR027417">
    <property type="entry name" value="P-loop_NTPase"/>
</dbReference>
<dbReference type="Gene3D" id="3.40.50.300">
    <property type="entry name" value="P-loop containing nucleotide triphosphate hydrolases"/>
    <property type="match status" value="2"/>
</dbReference>
<dbReference type="SUPFAM" id="SSF52540">
    <property type="entry name" value="P-loop containing nucleoside triphosphate hydrolases"/>
    <property type="match status" value="2"/>
</dbReference>
<dbReference type="GO" id="GO:0016887">
    <property type="term" value="F:ATP hydrolysis activity"/>
    <property type="evidence" value="ECO:0007669"/>
    <property type="project" value="InterPro"/>
</dbReference>
<evidence type="ECO:0000313" key="7">
    <source>
        <dbReference type="Proteomes" id="UP000199184"/>
    </source>
</evidence>
<organism evidence="6 7">
    <name type="scientific">Bradyrhizobium shewense</name>
    <dbReference type="NCBI Taxonomy" id="1761772"/>
    <lineage>
        <taxon>Bacteria</taxon>
        <taxon>Pseudomonadati</taxon>
        <taxon>Pseudomonadota</taxon>
        <taxon>Alphaproteobacteria</taxon>
        <taxon>Hyphomicrobiales</taxon>
        <taxon>Nitrobacteraceae</taxon>
        <taxon>Bradyrhizobium</taxon>
    </lineage>
</organism>
<evidence type="ECO:0000256" key="3">
    <source>
        <dbReference type="ARBA" id="ARBA00022840"/>
    </source>
</evidence>
<dbReference type="AlphaFoldDB" id="A0A1C3XPA1"/>
<dbReference type="PANTHER" id="PTHR43790">
    <property type="entry name" value="CARBOHYDRATE TRANSPORT ATP-BINDING PROTEIN MG119-RELATED"/>
    <property type="match status" value="1"/>
</dbReference>
<dbReference type="InterPro" id="IPR003439">
    <property type="entry name" value="ABC_transporter-like_ATP-bd"/>
</dbReference>
<dbReference type="Pfam" id="PF00005">
    <property type="entry name" value="ABC_tran"/>
    <property type="match status" value="2"/>
</dbReference>
<keyword evidence="7" id="KW-1185">Reference proteome</keyword>
<reference evidence="7" key="1">
    <citation type="submission" date="2016-08" db="EMBL/GenBank/DDBJ databases">
        <authorList>
            <person name="Varghese N."/>
            <person name="Submissions Spin"/>
        </authorList>
    </citation>
    <scope>NUCLEOTIDE SEQUENCE [LARGE SCALE GENOMIC DNA]</scope>
    <source>
        <strain evidence="7">ERR11</strain>
    </source>
</reference>
<comment type="function">
    <text evidence="4">Involved in beta-(1--&gt;2)glucan export. Transmembrane domains (TMD) form a pore in the inner membrane and the ATP-binding domain (NBD) is responsible for energy generation.</text>
</comment>
<keyword evidence="3 6" id="KW-0067">ATP-binding</keyword>
<dbReference type="PROSITE" id="PS50893">
    <property type="entry name" value="ABC_TRANSPORTER_2"/>
    <property type="match status" value="2"/>
</dbReference>
<dbReference type="InterPro" id="IPR003593">
    <property type="entry name" value="AAA+_ATPase"/>
</dbReference>
<evidence type="ECO:0000313" key="6">
    <source>
        <dbReference type="EMBL" id="SCB54112.1"/>
    </source>
</evidence>
<dbReference type="InterPro" id="IPR017871">
    <property type="entry name" value="ABC_transporter-like_CS"/>
</dbReference>
<accession>A0A1C3XPA1</accession>
<dbReference type="GO" id="GO:0005524">
    <property type="term" value="F:ATP binding"/>
    <property type="evidence" value="ECO:0007669"/>
    <property type="project" value="UniProtKB-KW"/>
</dbReference>
<dbReference type="CDD" id="cd03216">
    <property type="entry name" value="ABC_Carb_Monos_I"/>
    <property type="match status" value="1"/>
</dbReference>
<feature type="domain" description="ABC transporter" evidence="5">
    <location>
        <begin position="291"/>
        <end position="537"/>
    </location>
</feature>
<evidence type="ECO:0000256" key="2">
    <source>
        <dbReference type="ARBA" id="ARBA00022741"/>
    </source>
</evidence>